<keyword evidence="1" id="KW-1133">Transmembrane helix</keyword>
<organism evidence="2 3">
    <name type="scientific">Gracilibacillus kekensis</name>
    <dbReference type="NCBI Taxonomy" id="1027249"/>
    <lineage>
        <taxon>Bacteria</taxon>
        <taxon>Bacillati</taxon>
        <taxon>Bacillota</taxon>
        <taxon>Bacilli</taxon>
        <taxon>Bacillales</taxon>
        <taxon>Bacillaceae</taxon>
        <taxon>Gracilibacillus</taxon>
    </lineage>
</organism>
<name>A0A1M7QU68_9BACI</name>
<reference evidence="2 3" key="1">
    <citation type="submission" date="2016-11" db="EMBL/GenBank/DDBJ databases">
        <authorList>
            <person name="Jaros S."/>
            <person name="Januszkiewicz K."/>
            <person name="Wedrychowicz H."/>
        </authorList>
    </citation>
    <scope>NUCLEOTIDE SEQUENCE [LARGE SCALE GENOMIC DNA]</scope>
    <source>
        <strain evidence="2 3">CGMCC 1.10681</strain>
    </source>
</reference>
<feature type="transmembrane region" description="Helical" evidence="1">
    <location>
        <begin position="36"/>
        <end position="58"/>
    </location>
</feature>
<proteinExistence type="predicted"/>
<feature type="transmembrane region" description="Helical" evidence="1">
    <location>
        <begin position="117"/>
        <end position="140"/>
    </location>
</feature>
<dbReference type="EMBL" id="FRCZ01000009">
    <property type="protein sequence ID" value="SHN34967.1"/>
    <property type="molecule type" value="Genomic_DNA"/>
</dbReference>
<accession>A0A1M7QU68</accession>
<dbReference type="STRING" id="1027249.SAMN05216179_3564"/>
<dbReference type="Proteomes" id="UP000184184">
    <property type="component" value="Unassembled WGS sequence"/>
</dbReference>
<feature type="transmembrane region" description="Helical" evidence="1">
    <location>
        <begin position="86"/>
        <end position="105"/>
    </location>
</feature>
<dbReference type="AlphaFoldDB" id="A0A1M7QU68"/>
<evidence type="ECO:0000256" key="1">
    <source>
        <dbReference type="SAM" id="Phobius"/>
    </source>
</evidence>
<dbReference type="InterPro" id="IPR009577">
    <property type="entry name" value="Sm_multidrug_ex"/>
</dbReference>
<dbReference type="OrthoDB" id="2111451at2"/>
<gene>
    <name evidence="2" type="ORF">SAMN05216179_3564</name>
</gene>
<evidence type="ECO:0000313" key="3">
    <source>
        <dbReference type="Proteomes" id="UP000184184"/>
    </source>
</evidence>
<keyword evidence="3" id="KW-1185">Reference proteome</keyword>
<sequence length="144" mass="16134">MMNYIWLAATAWFMGFFPLFEIYLAVPASMGLGLDIVSSVFWSWLGNFMVIPFISYSYDWLTKFKKINKYFIKLANSKSSKKLNNGGFLIILIATPIFGSWATGVAGKIIGIDRKRLFLSSGISIAIYGMIISILTQLGIDTFS</sequence>
<protein>
    <submittedName>
        <fullName evidence="2">Putative small multi-drug export protein</fullName>
    </submittedName>
</protein>
<evidence type="ECO:0000313" key="2">
    <source>
        <dbReference type="EMBL" id="SHN34967.1"/>
    </source>
</evidence>
<dbReference type="RefSeq" id="WP_073203166.1">
    <property type="nucleotide sequence ID" value="NZ_FRCZ01000009.1"/>
</dbReference>
<dbReference type="Pfam" id="PF06695">
    <property type="entry name" value="Sm_multidrug_ex"/>
    <property type="match status" value="1"/>
</dbReference>
<keyword evidence="1" id="KW-0472">Membrane</keyword>
<keyword evidence="1" id="KW-0812">Transmembrane</keyword>
<feature type="transmembrane region" description="Helical" evidence="1">
    <location>
        <begin position="6"/>
        <end position="24"/>
    </location>
</feature>